<organism evidence="2 3">
    <name type="scientific">Alishewanella tabrizica</name>
    <dbReference type="NCBI Taxonomy" id="671278"/>
    <lineage>
        <taxon>Bacteria</taxon>
        <taxon>Pseudomonadati</taxon>
        <taxon>Pseudomonadota</taxon>
        <taxon>Gammaproteobacteria</taxon>
        <taxon>Alteromonadales</taxon>
        <taxon>Alteromonadaceae</taxon>
        <taxon>Alishewanella</taxon>
    </lineage>
</organism>
<comment type="caution">
    <text evidence="2">The sequence shown here is derived from an EMBL/GenBank/DDBJ whole genome shotgun (WGS) entry which is preliminary data.</text>
</comment>
<sequence>MLNYTAIWPNVWKMCNKKTTFYDLATGKPNRLGIVLQIPFAIMLLNSIMGVSAVCKLSSRYQAG</sequence>
<feature type="transmembrane region" description="Helical" evidence="1">
    <location>
        <begin position="34"/>
        <end position="55"/>
    </location>
</feature>
<evidence type="ECO:0000313" key="3">
    <source>
        <dbReference type="Proteomes" id="UP000634667"/>
    </source>
</evidence>
<dbReference type="Proteomes" id="UP000634667">
    <property type="component" value="Unassembled WGS sequence"/>
</dbReference>
<keyword evidence="1" id="KW-0812">Transmembrane</keyword>
<reference evidence="3" key="1">
    <citation type="journal article" date="2019" name="Int. J. Syst. Evol. Microbiol.">
        <title>The Global Catalogue of Microorganisms (GCM) 10K type strain sequencing project: providing services to taxonomists for standard genome sequencing and annotation.</title>
        <authorList>
            <consortium name="The Broad Institute Genomics Platform"/>
            <consortium name="The Broad Institute Genome Sequencing Center for Infectious Disease"/>
            <person name="Wu L."/>
            <person name="Ma J."/>
        </authorList>
    </citation>
    <scope>NUCLEOTIDE SEQUENCE [LARGE SCALE GENOMIC DNA]</scope>
    <source>
        <strain evidence="3">KCTC 23723</strain>
    </source>
</reference>
<keyword evidence="1" id="KW-1133">Transmembrane helix</keyword>
<keyword evidence="3" id="KW-1185">Reference proteome</keyword>
<evidence type="ECO:0000313" key="2">
    <source>
        <dbReference type="EMBL" id="GGW65146.1"/>
    </source>
</evidence>
<dbReference type="EMBL" id="BMYR01000008">
    <property type="protein sequence ID" value="GGW65146.1"/>
    <property type="molecule type" value="Genomic_DNA"/>
</dbReference>
<gene>
    <name evidence="2" type="ORF">GCM10008111_21490</name>
</gene>
<accession>A0ABQ2WQ89</accession>
<evidence type="ECO:0000256" key="1">
    <source>
        <dbReference type="SAM" id="Phobius"/>
    </source>
</evidence>
<keyword evidence="1" id="KW-0472">Membrane</keyword>
<name>A0ABQ2WQ89_9ALTE</name>
<proteinExistence type="predicted"/>
<protein>
    <submittedName>
        <fullName evidence="2">Uncharacterized protein</fullName>
    </submittedName>
</protein>